<evidence type="ECO:0000313" key="1">
    <source>
        <dbReference type="EMBL" id="KAK2558646.1"/>
    </source>
</evidence>
<accession>A0AAD9V2E0</accession>
<comment type="caution">
    <text evidence="1">The sequence shown here is derived from an EMBL/GenBank/DDBJ whole genome shotgun (WGS) entry which is preliminary data.</text>
</comment>
<dbReference type="GO" id="GO:0003676">
    <property type="term" value="F:nucleic acid binding"/>
    <property type="evidence" value="ECO:0007669"/>
    <property type="project" value="InterPro"/>
</dbReference>
<sequence>MRSDNVGKFVKGERQLREAVNKWSQTKIHSFLLSNNIMWIFNPPGASHHSGVWERCIRTTRIVMKALLKEQPLNNEGLLTLRAEVESIIKDNQSPRCPMIQRTVMPSHQITCCCSGHDNDDDDDDDSRASKTLAQIDSPADCLQNCGILMYSHSSLRAYHLRWRMKLTERWLEHVHSHVTRTEQQEDEVPEQNLSLSWSVFHATVTEYPSEDSQKVDNIALLPLFREEAKSPAMICHSMDIIKTNVEFLNPGQIPVIAFDQPLFALAKTIQWNWPNTYGEEKFVIMMGGLHTEMAGWKTLGDWLENCGCTPLLVDANFCTSGKADSFLKVSHVSRTRYAHQVTACCLFILMHKAYQEFCQSLSDNNIRLSFEEWRSNKAAASPHFKLWAITLDGELCILNFVQSLRQGNFKLDINSLIKIAPWFFALDHHHYACWLPVHIRDMVAMQNACPAVAHEFENGHFVVKHSSIFQNSSAELLRWMVSGPELSRMINEFETSQNFVSVAEDNADKKHHEDSPAVQRKFIKDVRSVCAELESKGNPFLEDSKDILNVDPKEIMGNDLVNTVKNVEAIGEQQYQEFVENRLEKRTVSLFETIKKNKLALFRTPKAKETSKQKMELNSVKQDCAMFAQLYISCQVRGGDLDDFFRHENRSCPPSLSQFGALGTGTKSTLVDRLEALTPSVATGNVCPCIDAIILDGSAVVNFLKPANCKTFADYAHDVFIKYVKSQLCSAQRIDIVWDNYLEGSLKQIQEVDVVTNLDYSPKEVVSTYSQEVKASSARDLCSISPCFQEEADTRMLLHAADCCKDVHKRVMIRTVDTDVLVIAVSLFHKIGAEKLWLEFSTEKHTGYISVHGIVHALEPAPQEVSMKQGSTSLQRKEEQLMLYHQHQMRYCNMSRDQHIKQPLTKKSQRKLQSTDNFIDTIKTVQIPDDHKLVSFDVKSLFTNIQLQLALDCTKTAINKSHYQPPLPTDDLMDLLHLCLTSTYFQYNGKHYKQLHGTAMGLPVCIVVAEIVMQTIEEQALATYSETLPLWLRYVDDTITAVHENKINEFHKHLNEQNTSSLLRR</sequence>
<gene>
    <name evidence="1" type="ORF">P5673_018840</name>
</gene>
<reference evidence="1" key="1">
    <citation type="journal article" date="2023" name="G3 (Bethesda)">
        <title>Whole genome assembly and annotation of the endangered Caribbean coral Acropora cervicornis.</title>
        <authorList>
            <person name="Selwyn J.D."/>
            <person name="Vollmer S.V."/>
        </authorList>
    </citation>
    <scope>NUCLEOTIDE SEQUENCE</scope>
    <source>
        <strain evidence="1">K2</strain>
    </source>
</reference>
<dbReference type="InterPro" id="IPR036397">
    <property type="entry name" value="RNaseH_sf"/>
</dbReference>
<dbReference type="EMBL" id="JARQWQ010000043">
    <property type="protein sequence ID" value="KAK2558646.1"/>
    <property type="molecule type" value="Genomic_DNA"/>
</dbReference>
<keyword evidence="2" id="KW-1185">Reference proteome</keyword>
<dbReference type="PANTHER" id="PTHR47018">
    <property type="entry name" value="CXC DOMAIN-CONTAINING PROTEIN-RELATED"/>
    <property type="match status" value="1"/>
</dbReference>
<dbReference type="Gene3D" id="3.30.420.10">
    <property type="entry name" value="Ribonuclease H-like superfamily/Ribonuclease H"/>
    <property type="match status" value="1"/>
</dbReference>
<proteinExistence type="predicted"/>
<organism evidence="1 2">
    <name type="scientific">Acropora cervicornis</name>
    <name type="common">Staghorn coral</name>
    <dbReference type="NCBI Taxonomy" id="6130"/>
    <lineage>
        <taxon>Eukaryota</taxon>
        <taxon>Metazoa</taxon>
        <taxon>Cnidaria</taxon>
        <taxon>Anthozoa</taxon>
        <taxon>Hexacorallia</taxon>
        <taxon>Scleractinia</taxon>
        <taxon>Astrocoeniina</taxon>
        <taxon>Acroporidae</taxon>
        <taxon>Acropora</taxon>
    </lineage>
</organism>
<reference evidence="1" key="2">
    <citation type="journal article" date="2023" name="Science">
        <title>Genomic signatures of disease resistance in endangered staghorn corals.</title>
        <authorList>
            <person name="Vollmer S.V."/>
            <person name="Selwyn J.D."/>
            <person name="Despard B.A."/>
            <person name="Roesel C.L."/>
        </authorList>
    </citation>
    <scope>NUCLEOTIDE SEQUENCE</scope>
    <source>
        <strain evidence="1">K2</strain>
    </source>
</reference>
<dbReference type="Proteomes" id="UP001249851">
    <property type="component" value="Unassembled WGS sequence"/>
</dbReference>
<dbReference type="AlphaFoldDB" id="A0AAD9V2E0"/>
<name>A0AAD9V2E0_ACRCE</name>
<protein>
    <recommendedName>
        <fullName evidence="3">Reverse transcriptase domain-containing protein</fullName>
    </recommendedName>
</protein>
<evidence type="ECO:0008006" key="3">
    <source>
        <dbReference type="Google" id="ProtNLM"/>
    </source>
</evidence>
<evidence type="ECO:0000313" key="2">
    <source>
        <dbReference type="Proteomes" id="UP001249851"/>
    </source>
</evidence>